<dbReference type="RefSeq" id="XP_066657961.1">
    <property type="nucleotide sequence ID" value="XM_066803936.1"/>
</dbReference>
<feature type="compositionally biased region" description="Polar residues" evidence="4">
    <location>
        <begin position="194"/>
        <end position="214"/>
    </location>
</feature>
<keyword evidence="1" id="KW-0547">Nucleotide-binding</keyword>
<reference evidence="7 8" key="1">
    <citation type="submission" date="2024-04" db="EMBL/GenBank/DDBJ databases">
        <title>Phyllosticta paracitricarpa is synonymous to the EU quarantine fungus P. citricarpa based on phylogenomic analyses.</title>
        <authorList>
            <consortium name="Lawrence Berkeley National Laboratory"/>
            <person name="Van ingen-buijs V.A."/>
            <person name="Van westerhoven A.C."/>
            <person name="Haridas S."/>
            <person name="Skiadas P."/>
            <person name="Martin F."/>
            <person name="Groenewald J.Z."/>
            <person name="Crous P.W."/>
            <person name="Seidl M.F."/>
        </authorList>
    </citation>
    <scope>NUCLEOTIDE SEQUENCE [LARGE SCALE GENOMIC DNA]</scope>
    <source>
        <strain evidence="7 8">CPC 17464</strain>
    </source>
</reference>
<feature type="compositionally biased region" description="Basic and acidic residues" evidence="4">
    <location>
        <begin position="293"/>
        <end position="302"/>
    </location>
</feature>
<feature type="compositionally biased region" description="Basic and acidic residues" evidence="4">
    <location>
        <begin position="1296"/>
        <end position="1314"/>
    </location>
</feature>
<evidence type="ECO:0000256" key="1">
    <source>
        <dbReference type="ARBA" id="ARBA00022741"/>
    </source>
</evidence>
<dbReference type="InterPro" id="IPR038718">
    <property type="entry name" value="SNF2-like_sf"/>
</dbReference>
<dbReference type="PROSITE" id="PS51192">
    <property type="entry name" value="HELICASE_ATP_BIND_1"/>
    <property type="match status" value="1"/>
</dbReference>
<feature type="domain" description="Helicase ATP-binding" evidence="5">
    <location>
        <begin position="743"/>
        <end position="913"/>
    </location>
</feature>
<dbReference type="InterPro" id="IPR001650">
    <property type="entry name" value="Helicase_C-like"/>
</dbReference>
<proteinExistence type="predicted"/>
<dbReference type="InterPro" id="IPR027417">
    <property type="entry name" value="P-loop_NTPase"/>
</dbReference>
<feature type="region of interest" description="Disordered" evidence="4">
    <location>
        <begin position="1296"/>
        <end position="1334"/>
    </location>
</feature>
<dbReference type="EMBL" id="JBBPEH010000003">
    <property type="protein sequence ID" value="KAK7541030.1"/>
    <property type="molecule type" value="Genomic_DNA"/>
</dbReference>
<protein>
    <submittedName>
        <fullName evidence="7">SNF2 family helicase/ATPase</fullName>
    </submittedName>
</protein>
<dbReference type="PROSITE" id="PS51194">
    <property type="entry name" value="HELICASE_CTER"/>
    <property type="match status" value="1"/>
</dbReference>
<keyword evidence="2" id="KW-0378">Hydrolase</keyword>
<feature type="region of interest" description="Disordered" evidence="4">
    <location>
        <begin position="238"/>
        <end position="358"/>
    </location>
</feature>
<evidence type="ECO:0000313" key="8">
    <source>
        <dbReference type="Proteomes" id="UP001360953"/>
    </source>
</evidence>
<gene>
    <name evidence="7" type="ORF">J3D65DRAFT_692213</name>
</gene>
<accession>A0ABR1M0Q8</accession>
<evidence type="ECO:0000259" key="5">
    <source>
        <dbReference type="PROSITE" id="PS51192"/>
    </source>
</evidence>
<feature type="compositionally biased region" description="Basic and acidic residues" evidence="4">
    <location>
        <begin position="131"/>
        <end position="140"/>
    </location>
</feature>
<keyword evidence="8" id="KW-1185">Reference proteome</keyword>
<dbReference type="Pfam" id="PF00271">
    <property type="entry name" value="Helicase_C"/>
    <property type="match status" value="1"/>
</dbReference>
<feature type="compositionally biased region" description="Basic and acidic residues" evidence="4">
    <location>
        <begin position="429"/>
        <end position="438"/>
    </location>
</feature>
<feature type="region of interest" description="Disordered" evidence="4">
    <location>
        <begin position="188"/>
        <end position="214"/>
    </location>
</feature>
<feature type="domain" description="Helicase C-terminal" evidence="6">
    <location>
        <begin position="1096"/>
        <end position="1252"/>
    </location>
</feature>
<feature type="compositionally biased region" description="Polar residues" evidence="4">
    <location>
        <begin position="159"/>
        <end position="170"/>
    </location>
</feature>
<name>A0ABR1M0Q8_9PEZI</name>
<dbReference type="GO" id="GO:0004386">
    <property type="term" value="F:helicase activity"/>
    <property type="evidence" value="ECO:0007669"/>
    <property type="project" value="UniProtKB-KW"/>
</dbReference>
<feature type="region of interest" description="Disordered" evidence="4">
    <location>
        <begin position="1244"/>
        <end position="1274"/>
    </location>
</feature>
<dbReference type="InterPro" id="IPR014001">
    <property type="entry name" value="Helicase_ATP-bd"/>
</dbReference>
<evidence type="ECO:0000256" key="2">
    <source>
        <dbReference type="ARBA" id="ARBA00022801"/>
    </source>
</evidence>
<feature type="region of interest" description="Disordered" evidence="4">
    <location>
        <begin position="691"/>
        <end position="712"/>
    </location>
</feature>
<dbReference type="Gene3D" id="3.40.50.300">
    <property type="entry name" value="P-loop containing nucleotide triphosphate hydrolases"/>
    <property type="match status" value="1"/>
</dbReference>
<dbReference type="SMART" id="SM00490">
    <property type="entry name" value="HELICc"/>
    <property type="match status" value="1"/>
</dbReference>
<evidence type="ECO:0000256" key="3">
    <source>
        <dbReference type="ARBA" id="ARBA00022840"/>
    </source>
</evidence>
<dbReference type="InterPro" id="IPR049730">
    <property type="entry name" value="SNF2/RAD54-like_C"/>
</dbReference>
<comment type="caution">
    <text evidence="7">The sequence shown here is derived from an EMBL/GenBank/DDBJ whole genome shotgun (WGS) entry which is preliminary data.</text>
</comment>
<sequence>MACGDAPGAKICGGRGRPDSTVKFAEPLIASFAGSPSLSLHHQPTPSSLRRHVSLTTTARPSSLRLSRVGSFVPLEHLPSFALRAYPHKPNAPLVQTTARLYLSRHSSPFRSSQTPHYFDIDRYNSSPVMDSDRVAESPPKRRTSPVPHQNADHKRQKTSPNGGYNSSQDSGDDLFDEHTIATLPLTSPFKPRQVQSPHFSSVANGAPNTTQPTQILDTPIARRTDPNSVVQVAASSPLVSNRAATSPFTSPTSKHRVSGIAPPGTSFRPPPRVSSAQTQPDYDSPIVDSSDDDRATSKAEIKPSLAPPKLKAKIPPPPNAAPSAFQSMMNSFRHDDGNATRSAPPKRPQLGPAVDKKFGFPEMTAKDIGDYVVTKKVERMASAFSNKRIYDLYNALMTCHGEPNDAMAYLVEQEEKERQNPQKQASTQEKKPQRETIDLTSSDNDESPKKPVPKTSTTLKKDSKSTKSLNDKWGVKAGPSTTVQRAPAKRTAPADDDADSSPVKPVQRRRLVKGTRPIRESSPEVQESPKPVQSRKKNVITIDSEPESDAAETPEEQDEDADLDSDDRILKWINTCEPRDLADTSNQPLDVAEGLLAMRPFKSLEAVRKADISPPPTGKRRTVRKTTGEKVMDVVEEMWVGYEAIDELVTECTSKGRPIAAEMKKWGIDIFGTSKDGELAITNLEEAAKHDSGIGTPASSAPADDDDEVASKRKSKFLQKPSIMANDLVLKDYQIVGLNWLKLIWSQKMSCILADEMGLGKTCQVIAFLTHLYEIGHTGPHLIIVPGSTLENWLIEINKFSPELGARTQPYYGSQADRADLRAKIEDERDSISIVVTTYDTACRNKDDNKFLRILSPQVCVFDEAHVLRNSQSKRYKELMRIPAEFRLLLTGTPLQNNLQELVSLLAFLMPDVFSNHEEYLQYIFKNKAKTTDDDHGALLSARRIEKARSMMTPFILRRKKQQVLKSMPPKTCRVEYCDLLPSQKRIYDEYLARQQKVWADKLAGKPKTDSANVMMKLRQAAIHPLLHRRIYDDEKIAKMTKEYIRKNGGVYQDAYEDLEYRDDMGVHEACLYFKCLNKYALNNDEWMDSGKVQKLKELLVKFRENGDRVLVFSQFTRVMDILEHVLTTLDMQALRLDGSTPIVERQDLINRFNNDPSIPVFMLSTRSGGTGINLACANKVVIFDSSFNPQDDIQAENRAHRVGQTREVEVIRLVTKGTIEEQIHALGESKLALDARVAGEEAANGEDSDAPARGRGKAAAAPKQAIDPGASLNKADKRGLAMVEQMMMQCVEGQNHKDEDGGAPNEDTKMEDADAPLPTGQQDQQQQDSLKVDFKEGLKQAGVSVAESQ</sequence>
<feature type="compositionally biased region" description="Basic and acidic residues" evidence="4">
    <location>
        <begin position="460"/>
        <end position="475"/>
    </location>
</feature>
<feature type="compositionally biased region" description="Acidic residues" evidence="4">
    <location>
        <begin position="545"/>
        <end position="566"/>
    </location>
</feature>
<dbReference type="GeneID" id="92036842"/>
<dbReference type="Proteomes" id="UP001360953">
    <property type="component" value="Unassembled WGS sequence"/>
</dbReference>
<feature type="compositionally biased region" description="Low complexity" evidence="4">
    <location>
        <begin position="1253"/>
        <end position="1265"/>
    </location>
</feature>
<feature type="compositionally biased region" description="Polar residues" evidence="4">
    <location>
        <begin position="238"/>
        <end position="253"/>
    </location>
</feature>
<feature type="region of interest" description="Disordered" evidence="4">
    <location>
        <begin position="414"/>
        <end position="567"/>
    </location>
</feature>
<organism evidence="7 8">
    <name type="scientific">Phyllosticta citribraziliensis</name>
    <dbReference type="NCBI Taxonomy" id="989973"/>
    <lineage>
        <taxon>Eukaryota</taxon>
        <taxon>Fungi</taxon>
        <taxon>Dikarya</taxon>
        <taxon>Ascomycota</taxon>
        <taxon>Pezizomycotina</taxon>
        <taxon>Dothideomycetes</taxon>
        <taxon>Dothideomycetes incertae sedis</taxon>
        <taxon>Botryosphaeriales</taxon>
        <taxon>Phyllostictaceae</taxon>
        <taxon>Phyllosticta</taxon>
    </lineage>
</organism>
<dbReference type="PANTHER" id="PTHR10799">
    <property type="entry name" value="SNF2/RAD54 HELICASE FAMILY"/>
    <property type="match status" value="1"/>
</dbReference>
<keyword evidence="3" id="KW-0067">ATP-binding</keyword>
<keyword evidence="7" id="KW-0347">Helicase</keyword>
<dbReference type="InterPro" id="IPR000330">
    <property type="entry name" value="SNF2_N"/>
</dbReference>
<dbReference type="Pfam" id="PF00176">
    <property type="entry name" value="SNF2-rel_dom"/>
    <property type="match status" value="1"/>
</dbReference>
<evidence type="ECO:0000256" key="4">
    <source>
        <dbReference type="SAM" id="MobiDB-lite"/>
    </source>
</evidence>
<dbReference type="CDD" id="cd18793">
    <property type="entry name" value="SF2_C_SNF"/>
    <property type="match status" value="1"/>
</dbReference>
<dbReference type="SUPFAM" id="SSF52540">
    <property type="entry name" value="P-loop containing nucleoside triphosphate hydrolases"/>
    <property type="match status" value="2"/>
</dbReference>
<evidence type="ECO:0000313" key="7">
    <source>
        <dbReference type="EMBL" id="KAK7541030.1"/>
    </source>
</evidence>
<evidence type="ECO:0000259" key="6">
    <source>
        <dbReference type="PROSITE" id="PS51194"/>
    </source>
</evidence>
<feature type="region of interest" description="Disordered" evidence="4">
    <location>
        <begin position="108"/>
        <end position="175"/>
    </location>
</feature>
<dbReference type="Gene3D" id="3.40.50.10810">
    <property type="entry name" value="Tandem AAA-ATPase domain"/>
    <property type="match status" value="1"/>
</dbReference>
<dbReference type="SMART" id="SM00487">
    <property type="entry name" value="DEXDc"/>
    <property type="match status" value="1"/>
</dbReference>